<organism evidence="1 2">
    <name type="scientific">Popillia japonica</name>
    <name type="common">Japanese beetle</name>
    <dbReference type="NCBI Taxonomy" id="7064"/>
    <lineage>
        <taxon>Eukaryota</taxon>
        <taxon>Metazoa</taxon>
        <taxon>Ecdysozoa</taxon>
        <taxon>Arthropoda</taxon>
        <taxon>Hexapoda</taxon>
        <taxon>Insecta</taxon>
        <taxon>Pterygota</taxon>
        <taxon>Neoptera</taxon>
        <taxon>Endopterygota</taxon>
        <taxon>Coleoptera</taxon>
        <taxon>Polyphaga</taxon>
        <taxon>Scarabaeiformia</taxon>
        <taxon>Scarabaeidae</taxon>
        <taxon>Rutelinae</taxon>
        <taxon>Popillia</taxon>
    </lineage>
</organism>
<evidence type="ECO:0000313" key="1">
    <source>
        <dbReference type="EMBL" id="KAK9737977.1"/>
    </source>
</evidence>
<dbReference type="InterPro" id="IPR012337">
    <property type="entry name" value="RNaseH-like_sf"/>
</dbReference>
<dbReference type="AlphaFoldDB" id="A0AAW1LWZ2"/>
<dbReference type="Proteomes" id="UP001458880">
    <property type="component" value="Unassembled WGS sequence"/>
</dbReference>
<gene>
    <name evidence="1" type="ORF">QE152_g10221</name>
</gene>
<dbReference type="EMBL" id="JASPKY010000092">
    <property type="protein sequence ID" value="KAK9737977.1"/>
    <property type="molecule type" value="Genomic_DNA"/>
</dbReference>
<reference evidence="1 2" key="1">
    <citation type="journal article" date="2024" name="BMC Genomics">
        <title>De novo assembly and annotation of Popillia japonica's genome with initial clues to its potential as an invasive pest.</title>
        <authorList>
            <person name="Cucini C."/>
            <person name="Boschi S."/>
            <person name="Funari R."/>
            <person name="Cardaioli E."/>
            <person name="Iannotti N."/>
            <person name="Marturano G."/>
            <person name="Paoli F."/>
            <person name="Bruttini M."/>
            <person name="Carapelli A."/>
            <person name="Frati F."/>
            <person name="Nardi F."/>
        </authorList>
    </citation>
    <scope>NUCLEOTIDE SEQUENCE [LARGE SCALE GENOMIC DNA]</scope>
    <source>
        <strain evidence="1">DMR45628</strain>
    </source>
</reference>
<proteinExistence type="predicted"/>
<dbReference type="GO" id="GO:0003676">
    <property type="term" value="F:nucleic acid binding"/>
    <property type="evidence" value="ECO:0007669"/>
    <property type="project" value="InterPro"/>
</dbReference>
<evidence type="ECO:0000313" key="2">
    <source>
        <dbReference type="Proteomes" id="UP001458880"/>
    </source>
</evidence>
<dbReference type="Gene3D" id="3.30.420.10">
    <property type="entry name" value="Ribonuclease H-like superfamily/Ribonuclease H"/>
    <property type="match status" value="1"/>
</dbReference>
<protein>
    <submittedName>
        <fullName evidence="1">RNase H</fullName>
    </submittedName>
</protein>
<dbReference type="InterPro" id="IPR036397">
    <property type="entry name" value="RNaseH_sf"/>
</dbReference>
<accession>A0AAW1LWZ2</accession>
<comment type="caution">
    <text evidence="1">The sequence shown here is derived from an EMBL/GenBank/DDBJ whole genome shotgun (WGS) entry which is preliminary data.</text>
</comment>
<name>A0AAW1LWZ2_POPJA</name>
<keyword evidence="2" id="KW-1185">Reference proteome</keyword>
<dbReference type="SUPFAM" id="SSF53098">
    <property type="entry name" value="Ribonuclease H-like"/>
    <property type="match status" value="1"/>
</dbReference>
<sequence>MVRLDNILVDARPEVITSELELTPSGGQKSNETANYQRVLSLCQSSHVVNVVIFADSQAAIRGLCGLGYSAGLHPLIADCRRIISQIKETGNVTLVWVTGHKGIFGNEKAGFLAEDESNELFGSISRAYWWIAEWIFNSDDGVIKEEEEEEKTLSIYFVGGWGFAAVGGLGFSLKLVFCC</sequence>